<name>A0A1V4BNJ2_MICAE</name>
<dbReference type="Pfam" id="PF00754">
    <property type="entry name" value="F5_F8_type_C"/>
    <property type="match status" value="1"/>
</dbReference>
<dbReference type="Gene3D" id="2.60.120.260">
    <property type="entry name" value="Galactose-binding domain-like"/>
    <property type="match status" value="1"/>
</dbReference>
<keyword evidence="1" id="KW-0732">Signal</keyword>
<feature type="domain" description="F5/8 type C" evidence="2">
    <location>
        <begin position="35"/>
        <end position="181"/>
    </location>
</feature>
<gene>
    <name evidence="3" type="ORF">B1L04_24950</name>
</gene>
<evidence type="ECO:0000313" key="3">
    <source>
        <dbReference type="EMBL" id="OPF15687.1"/>
    </source>
</evidence>
<dbReference type="InterPro" id="IPR013424">
    <property type="entry name" value="Ice-binding_C"/>
</dbReference>
<dbReference type="PROSITE" id="PS50022">
    <property type="entry name" value="FA58C_3"/>
    <property type="match status" value="1"/>
</dbReference>
<evidence type="ECO:0000259" key="2">
    <source>
        <dbReference type="PROSITE" id="PS50022"/>
    </source>
</evidence>
<dbReference type="RefSeq" id="WP_079209748.1">
    <property type="nucleotide sequence ID" value="NZ_MVGR01000005.1"/>
</dbReference>
<reference evidence="3 4" key="1">
    <citation type="submission" date="2017-02" db="EMBL/GenBank/DDBJ databases">
        <title>Genome sequence of Microcystis aeruginosa KW.</title>
        <authorList>
            <person name="Oh H.-M."/>
            <person name="Ahn C.-Y."/>
            <person name="Jeong H."/>
            <person name="Srivastava A."/>
            <person name="Lee H.-G."/>
            <person name="Kang S.-R."/>
        </authorList>
    </citation>
    <scope>NUCLEOTIDE SEQUENCE [LARGE SCALE GENOMIC DNA]</scope>
    <source>
        <strain evidence="3 4">KW</strain>
    </source>
</reference>
<proteinExistence type="predicted"/>
<sequence>MELTIKNLVLSTATFGLMLGVAQNSQAATLIPGVTASTTITGQSMPLWDLNDTVNGKGLPGNTPSLTGVHGESTEGNSWRSDILTNTEGTTIPSGTITFNLNGSYNLSGFTFWNLGGGSAELTRQGIKSVTIEYSNNGGTTWSTLSGAPSMFAQGTSGSPATSQNPQQFSFASVAATNVRFTNLSNFGEFTNPGANNRIGFSEIQFATEIPEPSSLLALLAFGLAGVSLGKRI</sequence>
<dbReference type="Proteomes" id="UP000189835">
    <property type="component" value="Unassembled WGS sequence"/>
</dbReference>
<organism evidence="3 4">
    <name type="scientific">Microcystis aeruginosa KW</name>
    <dbReference type="NCBI Taxonomy" id="1960155"/>
    <lineage>
        <taxon>Bacteria</taxon>
        <taxon>Bacillati</taxon>
        <taxon>Cyanobacteriota</taxon>
        <taxon>Cyanophyceae</taxon>
        <taxon>Oscillatoriophycideae</taxon>
        <taxon>Chroococcales</taxon>
        <taxon>Microcystaceae</taxon>
        <taxon>Microcystis</taxon>
    </lineage>
</organism>
<dbReference type="InterPro" id="IPR008979">
    <property type="entry name" value="Galactose-bd-like_sf"/>
</dbReference>
<dbReference type="SUPFAM" id="SSF49785">
    <property type="entry name" value="Galactose-binding domain-like"/>
    <property type="match status" value="1"/>
</dbReference>
<accession>A0A1V4BNJ2</accession>
<dbReference type="Pfam" id="PF07589">
    <property type="entry name" value="PEP-CTERM"/>
    <property type="match status" value="1"/>
</dbReference>
<comment type="caution">
    <text evidence="3">The sequence shown here is derived from an EMBL/GenBank/DDBJ whole genome shotgun (WGS) entry which is preliminary data.</text>
</comment>
<dbReference type="AlphaFoldDB" id="A0A1V4BNJ2"/>
<evidence type="ECO:0000313" key="4">
    <source>
        <dbReference type="Proteomes" id="UP000189835"/>
    </source>
</evidence>
<dbReference type="EMBL" id="MVGR01000005">
    <property type="protein sequence ID" value="OPF15687.1"/>
    <property type="molecule type" value="Genomic_DNA"/>
</dbReference>
<protein>
    <recommendedName>
        <fullName evidence="2">F5/8 type C domain-containing protein</fullName>
    </recommendedName>
</protein>
<evidence type="ECO:0000256" key="1">
    <source>
        <dbReference type="SAM" id="SignalP"/>
    </source>
</evidence>
<feature type="chain" id="PRO_5013274136" description="F5/8 type C domain-containing protein" evidence="1">
    <location>
        <begin position="28"/>
        <end position="233"/>
    </location>
</feature>
<dbReference type="InterPro" id="IPR000421">
    <property type="entry name" value="FA58C"/>
</dbReference>
<feature type="signal peptide" evidence="1">
    <location>
        <begin position="1"/>
        <end position="27"/>
    </location>
</feature>